<sequence length="245" mass="27111">MPERDWNMSLDSQLDAVKNPDLTQPDQGMCPHTPSNSKYEQLVLFIQSLTQDDMKCYKSKYFVAPELNSTVRPIEARLEIKPRLTLAEGQVAPTSQREVSDSLPTDDLANAEKKKLKTAAAELQPSAPSEYNISVKEQRVSSDRPGDIQMKAEESESLKAAEKSVDNQKAVEDKQRSDRNISITEILMQKAKAEIHCNVGSGEKAKPQGEKDVDKGLNMELLTGATHGRKGISGKGDLEREKTAD</sequence>
<feature type="region of interest" description="Disordered" evidence="1">
    <location>
        <begin position="153"/>
        <end position="176"/>
    </location>
</feature>
<protein>
    <submittedName>
        <fullName evidence="2">Uncharacterized protein</fullName>
    </submittedName>
</protein>
<dbReference type="Proteomes" id="UP000737018">
    <property type="component" value="Unassembled WGS sequence"/>
</dbReference>
<feature type="region of interest" description="Disordered" evidence="1">
    <location>
        <begin position="222"/>
        <end position="245"/>
    </location>
</feature>
<feature type="region of interest" description="Disordered" evidence="1">
    <location>
        <begin position="1"/>
        <end position="21"/>
    </location>
</feature>
<reference evidence="2" key="1">
    <citation type="submission" date="2020-03" db="EMBL/GenBank/DDBJ databases">
        <title>Castanea mollissima Vanexum genome sequencing.</title>
        <authorList>
            <person name="Staton M."/>
        </authorList>
    </citation>
    <scope>NUCLEOTIDE SEQUENCE</scope>
    <source>
        <tissue evidence="2">Leaf</tissue>
    </source>
</reference>
<comment type="caution">
    <text evidence="2">The sequence shown here is derived from an EMBL/GenBank/DDBJ whole genome shotgun (WGS) entry which is preliminary data.</text>
</comment>
<dbReference type="EMBL" id="JRKL02000186">
    <property type="protein sequence ID" value="KAF3974053.1"/>
    <property type="molecule type" value="Genomic_DNA"/>
</dbReference>
<accession>A0A8J4VW21</accession>
<feature type="compositionally biased region" description="Basic and acidic residues" evidence="1">
    <location>
        <begin position="236"/>
        <end position="245"/>
    </location>
</feature>
<proteinExistence type="predicted"/>
<dbReference type="OrthoDB" id="1570637at2759"/>
<evidence type="ECO:0000313" key="3">
    <source>
        <dbReference type="Proteomes" id="UP000737018"/>
    </source>
</evidence>
<keyword evidence="3" id="KW-1185">Reference proteome</keyword>
<gene>
    <name evidence="2" type="ORF">CMV_002566</name>
</gene>
<dbReference type="AlphaFoldDB" id="A0A8J4VW21"/>
<name>A0A8J4VW21_9ROSI</name>
<organism evidence="2 3">
    <name type="scientific">Castanea mollissima</name>
    <name type="common">Chinese chestnut</name>
    <dbReference type="NCBI Taxonomy" id="60419"/>
    <lineage>
        <taxon>Eukaryota</taxon>
        <taxon>Viridiplantae</taxon>
        <taxon>Streptophyta</taxon>
        <taxon>Embryophyta</taxon>
        <taxon>Tracheophyta</taxon>
        <taxon>Spermatophyta</taxon>
        <taxon>Magnoliopsida</taxon>
        <taxon>eudicotyledons</taxon>
        <taxon>Gunneridae</taxon>
        <taxon>Pentapetalae</taxon>
        <taxon>rosids</taxon>
        <taxon>fabids</taxon>
        <taxon>Fagales</taxon>
        <taxon>Fagaceae</taxon>
        <taxon>Castanea</taxon>
    </lineage>
</organism>
<evidence type="ECO:0000313" key="2">
    <source>
        <dbReference type="EMBL" id="KAF3974053.1"/>
    </source>
</evidence>
<evidence type="ECO:0000256" key="1">
    <source>
        <dbReference type="SAM" id="MobiDB-lite"/>
    </source>
</evidence>